<comment type="similarity">
    <text evidence="1 7">Belongs to the universal ribosomal protein uL11 family.</text>
</comment>
<dbReference type="InterPro" id="IPR036796">
    <property type="entry name" value="Ribosomal_uL11_N_sf"/>
</dbReference>
<evidence type="ECO:0000256" key="6">
    <source>
        <dbReference type="ARBA" id="ARBA00041455"/>
    </source>
</evidence>
<evidence type="ECO:0000313" key="11">
    <source>
        <dbReference type="Proteomes" id="UP000678393"/>
    </source>
</evidence>
<comment type="subunit">
    <text evidence="4">Component of the mitochondrial ribosome large subunit (39S) which comprises a 16S rRNA and about 50 distinct proteins.</text>
</comment>
<dbReference type="Pfam" id="PF00298">
    <property type="entry name" value="Ribosomal_L11"/>
    <property type="match status" value="1"/>
</dbReference>
<dbReference type="EMBL" id="CAJHNH020000034">
    <property type="protein sequence ID" value="CAG5114756.1"/>
    <property type="molecule type" value="Genomic_DNA"/>
</dbReference>
<name>A0A8S3YJT1_9EUPU</name>
<evidence type="ECO:0000256" key="5">
    <source>
        <dbReference type="ARBA" id="ARBA00040104"/>
    </source>
</evidence>
<evidence type="ECO:0000256" key="4">
    <source>
        <dbReference type="ARBA" id="ARBA00038782"/>
    </source>
</evidence>
<dbReference type="OrthoDB" id="1091498at2759"/>
<feature type="domain" description="Large ribosomal subunit protein uL11 C-terminal" evidence="8">
    <location>
        <begin position="84"/>
        <end position="153"/>
    </location>
</feature>
<dbReference type="SUPFAM" id="SSF46906">
    <property type="entry name" value="Ribosomal protein L11, C-terminal domain"/>
    <property type="match status" value="1"/>
</dbReference>
<organism evidence="10 11">
    <name type="scientific">Candidula unifasciata</name>
    <dbReference type="NCBI Taxonomy" id="100452"/>
    <lineage>
        <taxon>Eukaryota</taxon>
        <taxon>Metazoa</taxon>
        <taxon>Spiralia</taxon>
        <taxon>Lophotrochozoa</taxon>
        <taxon>Mollusca</taxon>
        <taxon>Gastropoda</taxon>
        <taxon>Heterobranchia</taxon>
        <taxon>Euthyneura</taxon>
        <taxon>Panpulmonata</taxon>
        <taxon>Eupulmonata</taxon>
        <taxon>Stylommatophora</taxon>
        <taxon>Helicina</taxon>
        <taxon>Helicoidea</taxon>
        <taxon>Geomitridae</taxon>
        <taxon>Candidula</taxon>
    </lineage>
</organism>
<dbReference type="InterPro" id="IPR020784">
    <property type="entry name" value="Ribosomal_uL11_N"/>
</dbReference>
<proteinExistence type="inferred from homology"/>
<dbReference type="InterPro" id="IPR000911">
    <property type="entry name" value="Ribosomal_uL11"/>
</dbReference>
<dbReference type="GO" id="GO:0070180">
    <property type="term" value="F:large ribosomal subunit rRNA binding"/>
    <property type="evidence" value="ECO:0007669"/>
    <property type="project" value="TreeGrafter"/>
</dbReference>
<evidence type="ECO:0000259" key="9">
    <source>
        <dbReference type="Pfam" id="PF03946"/>
    </source>
</evidence>
<keyword evidence="3 7" id="KW-0687">Ribonucleoprotein</keyword>
<dbReference type="GO" id="GO:0005762">
    <property type="term" value="C:mitochondrial large ribosomal subunit"/>
    <property type="evidence" value="ECO:0007669"/>
    <property type="project" value="TreeGrafter"/>
</dbReference>
<dbReference type="HAMAP" id="MF_00736">
    <property type="entry name" value="Ribosomal_uL11"/>
    <property type="match status" value="1"/>
</dbReference>
<dbReference type="PANTHER" id="PTHR11661:SF1">
    <property type="entry name" value="LARGE RIBOSOMAL SUBUNIT PROTEIN UL11M"/>
    <property type="match status" value="1"/>
</dbReference>
<dbReference type="PANTHER" id="PTHR11661">
    <property type="entry name" value="60S RIBOSOMAL PROTEIN L12"/>
    <property type="match status" value="1"/>
</dbReference>
<dbReference type="InterPro" id="IPR036769">
    <property type="entry name" value="Ribosomal_uL11_C_sf"/>
</dbReference>
<evidence type="ECO:0000259" key="8">
    <source>
        <dbReference type="Pfam" id="PF00298"/>
    </source>
</evidence>
<sequence>MAARKAVAQVADKVKRKTFLSTVIPAGKATPAPPLGPELGQMQIQIAAFCKDFNEKTSHIKTGIPMRAEISVNPNRTYNITLLNPPTSYFLMQAAGCQKGATSSNTQTAGIITLKHVYEIAKIKGRDPAFTCMTLDQVCKTIIGCAHSIGIKVVRGPIEVAELKEFLARRAEEVAAEEKELEELRLSKVLRL</sequence>
<protein>
    <recommendedName>
        <fullName evidence="5">Large ribosomal subunit protein uL11m</fullName>
    </recommendedName>
    <alternativeName>
        <fullName evidence="6">39S ribosomal protein L11, mitochondrial</fullName>
    </alternativeName>
</protein>
<dbReference type="FunFam" id="1.10.10.250:FF:000003">
    <property type="entry name" value="Mitochondrial ribosomal protein L11"/>
    <property type="match status" value="1"/>
</dbReference>
<evidence type="ECO:0000256" key="7">
    <source>
        <dbReference type="RuleBase" id="RU003978"/>
    </source>
</evidence>
<dbReference type="InterPro" id="IPR020783">
    <property type="entry name" value="Ribosomal_uL11_C"/>
</dbReference>
<dbReference type="GO" id="GO:0003735">
    <property type="term" value="F:structural constituent of ribosome"/>
    <property type="evidence" value="ECO:0007669"/>
    <property type="project" value="InterPro"/>
</dbReference>
<evidence type="ECO:0000313" key="10">
    <source>
        <dbReference type="EMBL" id="CAG5114756.1"/>
    </source>
</evidence>
<dbReference type="AlphaFoldDB" id="A0A8S3YJT1"/>
<dbReference type="GO" id="GO:0006412">
    <property type="term" value="P:translation"/>
    <property type="evidence" value="ECO:0007669"/>
    <property type="project" value="InterPro"/>
</dbReference>
<feature type="domain" description="Large ribosomal subunit protein uL11 N-terminal" evidence="9">
    <location>
        <begin position="22"/>
        <end position="78"/>
    </location>
</feature>
<dbReference type="SMART" id="SM00649">
    <property type="entry name" value="RL11"/>
    <property type="match status" value="1"/>
</dbReference>
<evidence type="ECO:0000256" key="1">
    <source>
        <dbReference type="ARBA" id="ARBA00010537"/>
    </source>
</evidence>
<reference evidence="10" key="1">
    <citation type="submission" date="2021-04" db="EMBL/GenBank/DDBJ databases">
        <authorList>
            <consortium name="Molecular Ecology Group"/>
        </authorList>
    </citation>
    <scope>NUCLEOTIDE SEQUENCE</scope>
</reference>
<dbReference type="Gene3D" id="1.10.10.250">
    <property type="entry name" value="Ribosomal protein L11, C-terminal domain"/>
    <property type="match status" value="1"/>
</dbReference>
<gene>
    <name evidence="10" type="ORF">CUNI_LOCUS314</name>
</gene>
<evidence type="ECO:0000256" key="2">
    <source>
        <dbReference type="ARBA" id="ARBA00022980"/>
    </source>
</evidence>
<keyword evidence="2 7" id="KW-0689">Ribosomal protein</keyword>
<comment type="caution">
    <text evidence="10">The sequence shown here is derived from an EMBL/GenBank/DDBJ whole genome shotgun (WGS) entry which is preliminary data.</text>
</comment>
<dbReference type="SUPFAM" id="SSF54747">
    <property type="entry name" value="Ribosomal L11/L12e N-terminal domain"/>
    <property type="match status" value="1"/>
</dbReference>
<accession>A0A8S3YJT1</accession>
<dbReference type="Pfam" id="PF03946">
    <property type="entry name" value="Ribosomal_L11_N"/>
    <property type="match status" value="1"/>
</dbReference>
<dbReference type="Gene3D" id="3.30.1550.10">
    <property type="entry name" value="Ribosomal protein L11/L12, N-terminal domain"/>
    <property type="match status" value="1"/>
</dbReference>
<keyword evidence="11" id="KW-1185">Reference proteome</keyword>
<dbReference type="Proteomes" id="UP000678393">
    <property type="component" value="Unassembled WGS sequence"/>
</dbReference>
<dbReference type="CDD" id="cd00349">
    <property type="entry name" value="Ribosomal_L11"/>
    <property type="match status" value="1"/>
</dbReference>
<evidence type="ECO:0000256" key="3">
    <source>
        <dbReference type="ARBA" id="ARBA00023274"/>
    </source>
</evidence>